<proteinExistence type="predicted"/>
<dbReference type="SUPFAM" id="SSF52540">
    <property type="entry name" value="P-loop containing nucleoside triphosphate hydrolases"/>
    <property type="match status" value="1"/>
</dbReference>
<dbReference type="AlphaFoldDB" id="A0A4Y2FP87"/>
<dbReference type="Proteomes" id="UP000499080">
    <property type="component" value="Unassembled WGS sequence"/>
</dbReference>
<dbReference type="Gene3D" id="3.40.50.300">
    <property type="entry name" value="P-loop containing nucleotide triphosphate hydrolases"/>
    <property type="match status" value="1"/>
</dbReference>
<reference evidence="1 2" key="1">
    <citation type="journal article" date="2019" name="Sci. Rep.">
        <title>Orb-weaving spider Araneus ventricosus genome elucidates the spidroin gene catalogue.</title>
        <authorList>
            <person name="Kono N."/>
            <person name="Nakamura H."/>
            <person name="Ohtoshi R."/>
            <person name="Moran D.A.P."/>
            <person name="Shinohara A."/>
            <person name="Yoshida Y."/>
            <person name="Fujiwara M."/>
            <person name="Mori M."/>
            <person name="Tomita M."/>
            <person name="Arakawa K."/>
        </authorList>
    </citation>
    <scope>NUCLEOTIDE SEQUENCE [LARGE SCALE GENOMIC DNA]</scope>
</reference>
<dbReference type="InterPro" id="IPR027417">
    <property type="entry name" value="P-loop_NTPase"/>
</dbReference>
<dbReference type="OrthoDB" id="10255969at2759"/>
<protein>
    <recommendedName>
        <fullName evidence="3">ATPase AAA-type core domain-containing protein</fullName>
    </recommendedName>
</protein>
<comment type="caution">
    <text evidence="1">The sequence shown here is derived from an EMBL/GenBank/DDBJ whole genome shotgun (WGS) entry which is preliminary data.</text>
</comment>
<name>A0A4Y2FP87_ARAVE</name>
<dbReference type="EMBL" id="BGPR01000987">
    <property type="protein sequence ID" value="GBM42149.1"/>
    <property type="molecule type" value="Genomic_DNA"/>
</dbReference>
<gene>
    <name evidence="1" type="ORF">AVEN_99065_1</name>
</gene>
<organism evidence="1 2">
    <name type="scientific">Araneus ventricosus</name>
    <name type="common">Orbweaver spider</name>
    <name type="synonym">Epeira ventricosa</name>
    <dbReference type="NCBI Taxonomy" id="182803"/>
    <lineage>
        <taxon>Eukaryota</taxon>
        <taxon>Metazoa</taxon>
        <taxon>Ecdysozoa</taxon>
        <taxon>Arthropoda</taxon>
        <taxon>Chelicerata</taxon>
        <taxon>Arachnida</taxon>
        <taxon>Araneae</taxon>
        <taxon>Araneomorphae</taxon>
        <taxon>Entelegynae</taxon>
        <taxon>Araneoidea</taxon>
        <taxon>Araneidae</taxon>
        <taxon>Araneus</taxon>
    </lineage>
</organism>
<evidence type="ECO:0008006" key="3">
    <source>
        <dbReference type="Google" id="ProtNLM"/>
    </source>
</evidence>
<sequence>MEFQGLLDSFHVVEGVETKGSAGLKLDEPTMGLDPVSKRHLWKKLHREIPATSDRTLILTTHSSNGAEVNLSRNGLFKGR</sequence>
<keyword evidence="2" id="KW-1185">Reference proteome</keyword>
<evidence type="ECO:0000313" key="2">
    <source>
        <dbReference type="Proteomes" id="UP000499080"/>
    </source>
</evidence>
<accession>A0A4Y2FP87</accession>
<evidence type="ECO:0000313" key="1">
    <source>
        <dbReference type="EMBL" id="GBM42149.1"/>
    </source>
</evidence>